<name>A0A843SMC9_9BURK</name>
<sequence length="243" mass="25792">MKLPLLLLLLCLGSAHAAGQAPLAAAAVADATRPDADRARDADRKPAEMLAFAKVQPGQTVVDYFAGRGYFTRLFSTAVGPQGAVYAVTPQLLLDRLQGKPLPPPVSAEPGRANVHETVGAASLNVPVKADLVWTSQNYHDIRIWGGAAGTAELNKAAFAALKPGGYYIVLDHAGVAGLDEAGMAGLHRIDEALVKQEVLAAGFVLDGELQALRNPQDARTARVFETGIRAHTDQFILRFRKP</sequence>
<keyword evidence="3" id="KW-1185">Reference proteome</keyword>
<evidence type="ECO:0000256" key="1">
    <source>
        <dbReference type="SAM" id="SignalP"/>
    </source>
</evidence>
<organism evidence="2 3">
    <name type="scientific">Rugamonas rivuli</name>
    <dbReference type="NCBI Taxonomy" id="2743358"/>
    <lineage>
        <taxon>Bacteria</taxon>
        <taxon>Pseudomonadati</taxon>
        <taxon>Pseudomonadota</taxon>
        <taxon>Betaproteobacteria</taxon>
        <taxon>Burkholderiales</taxon>
        <taxon>Oxalobacteraceae</taxon>
        <taxon>Telluria group</taxon>
        <taxon>Rugamonas</taxon>
    </lineage>
</organism>
<feature type="chain" id="PRO_5032849832" evidence="1">
    <location>
        <begin position="18"/>
        <end position="243"/>
    </location>
</feature>
<evidence type="ECO:0000313" key="2">
    <source>
        <dbReference type="EMBL" id="MQA23180.1"/>
    </source>
</evidence>
<dbReference type="Proteomes" id="UP000444318">
    <property type="component" value="Unassembled WGS sequence"/>
</dbReference>
<dbReference type="PIRSF" id="PIRSF031679">
    <property type="entry name" value="Mtase_Alr7345_prd"/>
    <property type="match status" value="1"/>
</dbReference>
<keyword evidence="2" id="KW-0489">Methyltransferase</keyword>
<keyword evidence="1" id="KW-0732">Signal</keyword>
<dbReference type="RefSeq" id="WP_152808951.1">
    <property type="nucleotide sequence ID" value="NZ_WHUF01000009.1"/>
</dbReference>
<dbReference type="GO" id="GO:0008168">
    <property type="term" value="F:methyltransferase activity"/>
    <property type="evidence" value="ECO:0007669"/>
    <property type="project" value="UniProtKB-KW"/>
</dbReference>
<dbReference type="GO" id="GO:0032259">
    <property type="term" value="P:methylation"/>
    <property type="evidence" value="ECO:0007669"/>
    <property type="project" value="UniProtKB-KW"/>
</dbReference>
<dbReference type="InterPro" id="IPR029063">
    <property type="entry name" value="SAM-dependent_MTases_sf"/>
</dbReference>
<accession>A0A843SMC9</accession>
<dbReference type="AlphaFoldDB" id="A0A843SMC9"/>
<keyword evidence="2" id="KW-0808">Transferase</keyword>
<feature type="signal peptide" evidence="1">
    <location>
        <begin position="1"/>
        <end position="17"/>
    </location>
</feature>
<dbReference type="InterPro" id="IPR016980">
    <property type="entry name" value="S-AdoMet-dep_MeTrfase_Alr7345"/>
</dbReference>
<protein>
    <submittedName>
        <fullName evidence="2">Methyltransferase</fullName>
    </submittedName>
</protein>
<dbReference type="Gene3D" id="3.40.50.150">
    <property type="entry name" value="Vaccinia Virus protein VP39"/>
    <property type="match status" value="1"/>
</dbReference>
<dbReference type="SUPFAM" id="SSF53335">
    <property type="entry name" value="S-adenosyl-L-methionine-dependent methyltransferases"/>
    <property type="match status" value="1"/>
</dbReference>
<evidence type="ECO:0000313" key="3">
    <source>
        <dbReference type="Proteomes" id="UP000444318"/>
    </source>
</evidence>
<dbReference type="EMBL" id="WHUF01000009">
    <property type="protein sequence ID" value="MQA23180.1"/>
    <property type="molecule type" value="Genomic_DNA"/>
</dbReference>
<gene>
    <name evidence="2" type="ORF">GEV01_27020</name>
</gene>
<proteinExistence type="predicted"/>
<reference evidence="2 3" key="1">
    <citation type="submission" date="2019-10" db="EMBL/GenBank/DDBJ databases">
        <title>Two novel species isolated from a subtropical stream in China.</title>
        <authorList>
            <person name="Lu H."/>
        </authorList>
    </citation>
    <scope>NUCLEOTIDE SEQUENCE [LARGE SCALE GENOMIC DNA]</scope>
    <source>
        <strain evidence="2 3">FT103W</strain>
    </source>
</reference>
<comment type="caution">
    <text evidence="2">The sequence shown here is derived from an EMBL/GenBank/DDBJ whole genome shotgun (WGS) entry which is preliminary data.</text>
</comment>